<evidence type="ECO:0000256" key="18">
    <source>
        <dbReference type="PROSITE-ProRule" id="PRU00409"/>
    </source>
</evidence>
<dbReference type="InterPro" id="IPR013815">
    <property type="entry name" value="ATP_grasp_subdomain_1"/>
</dbReference>
<evidence type="ECO:0000256" key="4">
    <source>
        <dbReference type="ARBA" id="ARBA00013263"/>
    </source>
</evidence>
<dbReference type="EC" id="6.3.4.14" evidence="4 19"/>
<keyword evidence="9 18" id="KW-0547">Nucleotide-binding</keyword>
<evidence type="ECO:0000256" key="19">
    <source>
        <dbReference type="RuleBase" id="RU365063"/>
    </source>
</evidence>
<dbReference type="Pfam" id="PF02786">
    <property type="entry name" value="CPSase_L_D2"/>
    <property type="match status" value="1"/>
</dbReference>
<keyword evidence="13 19" id="KW-0443">Lipid metabolism</keyword>
<keyword evidence="12" id="KW-0460">Magnesium</keyword>
<evidence type="ECO:0000256" key="13">
    <source>
        <dbReference type="ARBA" id="ARBA00023098"/>
    </source>
</evidence>
<dbReference type="SUPFAM" id="SSF51246">
    <property type="entry name" value="Rudiment single hybrid motif"/>
    <property type="match status" value="1"/>
</dbReference>
<comment type="pathway">
    <text evidence="2 19">Lipid metabolism; malonyl-CoA biosynthesis; malonyl-CoA from acetyl-CoA: step 1/1.</text>
</comment>
<evidence type="ECO:0000256" key="10">
    <source>
        <dbReference type="ARBA" id="ARBA00022832"/>
    </source>
</evidence>
<dbReference type="Gene3D" id="3.30.1490.20">
    <property type="entry name" value="ATP-grasp fold, A domain"/>
    <property type="match status" value="1"/>
</dbReference>
<dbReference type="Proteomes" id="UP000199046">
    <property type="component" value="Unassembled WGS sequence"/>
</dbReference>
<dbReference type="PANTHER" id="PTHR48095:SF2">
    <property type="entry name" value="BIOTIN CARBOXYLASE, CHLOROPLASTIC"/>
    <property type="match status" value="1"/>
</dbReference>
<dbReference type="UniPathway" id="UPA00655">
    <property type="reaction ID" value="UER00711"/>
</dbReference>
<dbReference type="RefSeq" id="WP_090130226.1">
    <property type="nucleotide sequence ID" value="NZ_FOLY01000001.1"/>
</dbReference>
<keyword evidence="15 19" id="KW-0092">Biotin</keyword>
<organism evidence="22 23">
    <name type="scientific">Kushneria avicenniae</name>
    <dbReference type="NCBI Taxonomy" id="402385"/>
    <lineage>
        <taxon>Bacteria</taxon>
        <taxon>Pseudomonadati</taxon>
        <taxon>Pseudomonadota</taxon>
        <taxon>Gammaproteobacteria</taxon>
        <taxon>Oceanospirillales</taxon>
        <taxon>Halomonadaceae</taxon>
        <taxon>Kushneria</taxon>
    </lineage>
</organism>
<dbReference type="InterPro" id="IPR011054">
    <property type="entry name" value="Rudment_hybrid_motif"/>
</dbReference>
<comment type="subunit">
    <text evidence="3 19">Acetyl-CoA carboxylase is a heterohexamer of biotin carboxyl carrier protein, biotin carboxylase and the two subunits of carboxyl transferase in a 2:2 complex.</text>
</comment>
<keyword evidence="6 19" id="KW-0444">Lipid biosynthesis</keyword>
<evidence type="ECO:0000256" key="6">
    <source>
        <dbReference type="ARBA" id="ARBA00022516"/>
    </source>
</evidence>
<feature type="domain" description="ATP-grasp" evidence="20">
    <location>
        <begin position="120"/>
        <end position="317"/>
    </location>
</feature>
<evidence type="ECO:0000256" key="7">
    <source>
        <dbReference type="ARBA" id="ARBA00022598"/>
    </source>
</evidence>
<sequence>MLEKVLIANRGEIALRILRACKELGIKTVAVHSKADRDLIHVRLADEAVCIGPAPSPASYLNIPALISAAEVTDATAIHPGYGFLSENANFAEQVERSGFVFVGPTADVIRTMGDKVSAIESMKKAGVPTVPGSDGPLPDNDAEIVEIGRRIGFPVMIKAAAGGGGRGMRVVREESQLVSAVAVTKSEANAAFGSDVVYMEKYLERPRHVEVQVLADGQGNAIHLYDRDCSLQRRHQKVLEEAPAPHIDEKARENVLKACVDACIEIGYRGAGTFEFLYENGEFFFIEMNTRVQVEHPVTEMVTGVDIVKEQLKIASGIPLSIRQEDVVINGHAFECRINAEDSRTFIPSPGKISFYHAPGGLGVRMDSHLYTGYTVPPNYDSLIGKLITWGEHRESALTRMQNALDELLVEGIKTNIDLQKDLVRDQEFQRGGVNIHYLEKKLGLH</sequence>
<dbReference type="OrthoDB" id="9763189at2"/>
<dbReference type="NCBIfam" id="TIGR00514">
    <property type="entry name" value="accC"/>
    <property type="match status" value="1"/>
</dbReference>
<accession>A0A1I1G281</accession>
<evidence type="ECO:0000256" key="11">
    <source>
        <dbReference type="ARBA" id="ARBA00022840"/>
    </source>
</evidence>
<dbReference type="Gene3D" id="3.30.470.20">
    <property type="entry name" value="ATP-grasp fold, B domain"/>
    <property type="match status" value="1"/>
</dbReference>
<dbReference type="Pfam" id="PF02785">
    <property type="entry name" value="Biotin_carb_C"/>
    <property type="match status" value="1"/>
</dbReference>
<dbReference type="InterPro" id="IPR051602">
    <property type="entry name" value="ACC_Biotin_Carboxylase"/>
</dbReference>
<gene>
    <name evidence="22" type="ORF">SAMN05421848_0370</name>
</gene>
<dbReference type="GO" id="GO:0004075">
    <property type="term" value="F:biotin carboxylase activity"/>
    <property type="evidence" value="ECO:0007669"/>
    <property type="project" value="UniProtKB-EC"/>
</dbReference>
<keyword evidence="11 18" id="KW-0067">ATP-binding</keyword>
<evidence type="ECO:0000256" key="3">
    <source>
        <dbReference type="ARBA" id="ARBA00011750"/>
    </source>
</evidence>
<dbReference type="GO" id="GO:2001295">
    <property type="term" value="P:malonyl-CoA biosynthetic process"/>
    <property type="evidence" value="ECO:0007669"/>
    <property type="project" value="UniProtKB-UniPathway"/>
</dbReference>
<evidence type="ECO:0000256" key="2">
    <source>
        <dbReference type="ARBA" id="ARBA00004956"/>
    </source>
</evidence>
<dbReference type="AlphaFoldDB" id="A0A1I1G281"/>
<dbReference type="SUPFAM" id="SSF56059">
    <property type="entry name" value="Glutathione synthetase ATP-binding domain-like"/>
    <property type="match status" value="1"/>
</dbReference>
<dbReference type="InterPro" id="IPR011764">
    <property type="entry name" value="Biotin_carboxylation_dom"/>
</dbReference>
<comment type="catalytic activity">
    <reaction evidence="17 19">
        <text>N(6)-biotinyl-L-lysyl-[protein] + hydrogencarbonate + ATP = N(6)-carboxybiotinyl-L-lysyl-[protein] + ADP + phosphate + H(+)</text>
        <dbReference type="Rhea" id="RHEA:13501"/>
        <dbReference type="Rhea" id="RHEA-COMP:10505"/>
        <dbReference type="Rhea" id="RHEA-COMP:10506"/>
        <dbReference type="ChEBI" id="CHEBI:15378"/>
        <dbReference type="ChEBI" id="CHEBI:17544"/>
        <dbReference type="ChEBI" id="CHEBI:30616"/>
        <dbReference type="ChEBI" id="CHEBI:43474"/>
        <dbReference type="ChEBI" id="CHEBI:83144"/>
        <dbReference type="ChEBI" id="CHEBI:83145"/>
        <dbReference type="ChEBI" id="CHEBI:456216"/>
        <dbReference type="EC" id="6.3.4.14"/>
    </reaction>
</comment>
<dbReference type="NCBIfam" id="NF006367">
    <property type="entry name" value="PRK08591.1"/>
    <property type="match status" value="1"/>
</dbReference>
<evidence type="ECO:0000256" key="15">
    <source>
        <dbReference type="ARBA" id="ARBA00023267"/>
    </source>
</evidence>
<evidence type="ECO:0000256" key="12">
    <source>
        <dbReference type="ARBA" id="ARBA00022842"/>
    </source>
</evidence>
<evidence type="ECO:0000259" key="20">
    <source>
        <dbReference type="PROSITE" id="PS50975"/>
    </source>
</evidence>
<evidence type="ECO:0000313" key="23">
    <source>
        <dbReference type="Proteomes" id="UP000199046"/>
    </source>
</evidence>
<dbReference type="InterPro" id="IPR005479">
    <property type="entry name" value="CPAse_ATP-bd"/>
</dbReference>
<evidence type="ECO:0000259" key="21">
    <source>
        <dbReference type="PROSITE" id="PS50979"/>
    </source>
</evidence>
<dbReference type="FunFam" id="3.40.50.20:FF:000010">
    <property type="entry name" value="Propionyl-CoA carboxylase subunit alpha"/>
    <property type="match status" value="1"/>
</dbReference>
<evidence type="ECO:0000256" key="5">
    <source>
        <dbReference type="ARBA" id="ARBA00017242"/>
    </source>
</evidence>
<keyword evidence="7 19" id="KW-0436">Ligase</keyword>
<evidence type="ECO:0000256" key="8">
    <source>
        <dbReference type="ARBA" id="ARBA00022723"/>
    </source>
</evidence>
<feature type="domain" description="Biotin carboxylation" evidence="21">
    <location>
        <begin position="1"/>
        <end position="445"/>
    </location>
</feature>
<dbReference type="InterPro" id="IPR016185">
    <property type="entry name" value="PreATP-grasp_dom_sf"/>
</dbReference>
<dbReference type="PROSITE" id="PS00866">
    <property type="entry name" value="CPSASE_1"/>
    <property type="match status" value="1"/>
</dbReference>
<keyword evidence="23" id="KW-1185">Reference proteome</keyword>
<keyword evidence="14 19" id="KW-0275">Fatty acid biosynthesis</keyword>
<dbReference type="SUPFAM" id="SSF52440">
    <property type="entry name" value="PreATP-grasp domain"/>
    <property type="match status" value="1"/>
</dbReference>
<keyword evidence="10 19" id="KW-0276">Fatty acid metabolism</keyword>
<evidence type="ECO:0000256" key="1">
    <source>
        <dbReference type="ARBA" id="ARBA00003761"/>
    </source>
</evidence>
<evidence type="ECO:0000313" key="22">
    <source>
        <dbReference type="EMBL" id="SFC05392.1"/>
    </source>
</evidence>
<dbReference type="PROSITE" id="PS50975">
    <property type="entry name" value="ATP_GRASP"/>
    <property type="match status" value="1"/>
</dbReference>
<dbReference type="GO" id="GO:0005524">
    <property type="term" value="F:ATP binding"/>
    <property type="evidence" value="ECO:0007669"/>
    <property type="project" value="UniProtKB-UniRule"/>
</dbReference>
<dbReference type="EMBL" id="FOLY01000001">
    <property type="protein sequence ID" value="SFC05392.1"/>
    <property type="molecule type" value="Genomic_DNA"/>
</dbReference>
<proteinExistence type="predicted"/>
<dbReference type="Gene3D" id="3.40.50.20">
    <property type="match status" value="1"/>
</dbReference>
<evidence type="ECO:0000256" key="9">
    <source>
        <dbReference type="ARBA" id="ARBA00022741"/>
    </source>
</evidence>
<evidence type="ECO:0000256" key="14">
    <source>
        <dbReference type="ARBA" id="ARBA00023160"/>
    </source>
</evidence>
<dbReference type="PROSITE" id="PS50979">
    <property type="entry name" value="BC"/>
    <property type="match status" value="1"/>
</dbReference>
<name>A0A1I1G281_9GAMM</name>
<evidence type="ECO:0000256" key="16">
    <source>
        <dbReference type="ARBA" id="ARBA00033786"/>
    </source>
</evidence>
<comment type="function">
    <text evidence="1 19">This protein is a component of the acetyl coenzyme A carboxylase complex; first, biotin carboxylase catalyzes the carboxylation of the carrier protein and then the transcarboxylase transfers the carboxyl group to form malonyl-CoA.</text>
</comment>
<evidence type="ECO:0000256" key="17">
    <source>
        <dbReference type="ARBA" id="ARBA00048600"/>
    </source>
</evidence>
<dbReference type="Pfam" id="PF00289">
    <property type="entry name" value="Biotin_carb_N"/>
    <property type="match status" value="1"/>
</dbReference>
<dbReference type="PANTHER" id="PTHR48095">
    <property type="entry name" value="PYRUVATE CARBOXYLASE SUBUNIT A"/>
    <property type="match status" value="1"/>
</dbReference>
<dbReference type="SMART" id="SM00878">
    <property type="entry name" value="Biotin_carb_C"/>
    <property type="match status" value="1"/>
</dbReference>
<dbReference type="InterPro" id="IPR004549">
    <property type="entry name" value="Acetyl_CoA_COase_biotin_COase"/>
</dbReference>
<dbReference type="InterPro" id="IPR005481">
    <property type="entry name" value="BC-like_N"/>
</dbReference>
<dbReference type="InterPro" id="IPR005482">
    <property type="entry name" value="Biotin_COase_C"/>
</dbReference>
<dbReference type="FunFam" id="3.30.1490.20:FF:000018">
    <property type="entry name" value="Biotin carboxylase"/>
    <property type="match status" value="1"/>
</dbReference>
<keyword evidence="8" id="KW-0479">Metal-binding</keyword>
<dbReference type="InterPro" id="IPR011761">
    <property type="entry name" value="ATP-grasp"/>
</dbReference>
<dbReference type="STRING" id="402385.SAMN05421848_0370"/>
<dbReference type="PROSITE" id="PS00867">
    <property type="entry name" value="CPSASE_2"/>
    <property type="match status" value="1"/>
</dbReference>
<dbReference type="GO" id="GO:0046872">
    <property type="term" value="F:metal ion binding"/>
    <property type="evidence" value="ECO:0007669"/>
    <property type="project" value="UniProtKB-KW"/>
</dbReference>
<reference evidence="23" key="1">
    <citation type="submission" date="2016-10" db="EMBL/GenBank/DDBJ databases">
        <authorList>
            <person name="Varghese N."/>
            <person name="Submissions S."/>
        </authorList>
    </citation>
    <scope>NUCLEOTIDE SEQUENCE [LARGE SCALE GENOMIC DNA]</scope>
    <source>
        <strain evidence="23">DSM 23439</strain>
    </source>
</reference>
<dbReference type="GO" id="GO:0006633">
    <property type="term" value="P:fatty acid biosynthetic process"/>
    <property type="evidence" value="ECO:0007669"/>
    <property type="project" value="UniProtKB-KW"/>
</dbReference>
<protein>
    <recommendedName>
        <fullName evidence="5 19">Biotin carboxylase</fullName>
        <ecNumber evidence="4 19">6.3.4.14</ecNumber>
    </recommendedName>
    <alternativeName>
        <fullName evidence="16 19">Acetyl-coenzyme A carboxylase biotin carboxylase subunit A</fullName>
    </alternativeName>
</protein>